<organism evidence="3 4">
    <name type="scientific">Actinoplanes couchii</name>
    <dbReference type="NCBI Taxonomy" id="403638"/>
    <lineage>
        <taxon>Bacteria</taxon>
        <taxon>Bacillati</taxon>
        <taxon>Actinomycetota</taxon>
        <taxon>Actinomycetes</taxon>
        <taxon>Micromonosporales</taxon>
        <taxon>Micromonosporaceae</taxon>
        <taxon>Actinoplanes</taxon>
    </lineage>
</organism>
<dbReference type="Pfam" id="PF01471">
    <property type="entry name" value="PG_binding_1"/>
    <property type="match status" value="1"/>
</dbReference>
<dbReference type="EMBL" id="BOMG01000064">
    <property type="protein sequence ID" value="GID57033.1"/>
    <property type="molecule type" value="Genomic_DNA"/>
</dbReference>
<keyword evidence="4" id="KW-1185">Reference proteome</keyword>
<proteinExistence type="predicted"/>
<dbReference type="InterPro" id="IPR002477">
    <property type="entry name" value="Peptidoglycan-bd-like"/>
</dbReference>
<feature type="domain" description="Peptidoglycan binding-like" evidence="1">
    <location>
        <begin position="247"/>
        <end position="280"/>
    </location>
</feature>
<name>A0ABQ3XF04_9ACTN</name>
<sequence length="776" mass="84227">MDERVRQAQQWVNTTYRSVAGFVPVPESGQTGWPTMYALTRALQHELGIATLSDAFGPGTLAALNARGPIGIGQATGNIVKIIQSACYCKGYDPGGITGTFGLGTESAILNLTADVFGAGAGQRTVTPKLFKALLTMDAYVQVSGGTPAVRVVQQWLNSRYLNRASFFVIPCDGIFSRDVQKAMYLAVQYELGMSDADATGVFGPGTRSGLAGHELAEGATGIWVQLFSAALMFNRVALGDGSVWSTFTTYFTPALASAVRTLQQFSVLTVNGRADYATWCQVLVSTGDPGRRGEACDCVTEITDDRARTLYAAGYRYIGRYLDEDDLTVIDKMIRPGELATIFRNGLRVFPISQYYGREVGVFTYANGYSDARRAHTAAVGYGFATGTVIYFAVDYDATDAEIGSHIIPYFQGVVAGLASSGKRYVHGVYGSRNVCARVTAQTYARWSFVSGMSYGFSGNMGFPLPDNWAFNQVQTLTVGQDAGKIEIDKNIYRPGTDPAVAAVNVTATGLEQFLEYVTKLHQRAVAYGGDRPPNQLVLEFLRHEDYNDLPWRTLIGTVDGTFITYVKQLGIDMVREVRDPFFGIDLKVSHLGASCNGALVDGRPGGNDVNRGDVAGWGGDLMTFYGEWRRDSNQYPSGLAYCREKLAKVSDPTTGGTFKLRDLIEDADAFNLARRLGGTANIADVFTAYYRDGGTLTRFSRYYADRFNGQQNAKAIARTMLTTEADLVILAGRDYLIRSTAGPLTAMPGDLTDENLDAFVQGFAEMLLDRAGLG</sequence>
<dbReference type="CDD" id="cd06418">
    <property type="entry name" value="GH25_BacA-like"/>
    <property type="match status" value="1"/>
</dbReference>
<protein>
    <recommendedName>
        <fullName evidence="5">Peptidoglycan-binding domain 1 protein</fullName>
    </recommendedName>
</protein>
<dbReference type="InterPro" id="IPR017853">
    <property type="entry name" value="GH"/>
</dbReference>
<dbReference type="RefSeq" id="WP_203799191.1">
    <property type="nucleotide sequence ID" value="NZ_BAAAQE010000094.1"/>
</dbReference>
<comment type="caution">
    <text evidence="3">The sequence shown here is derived from an EMBL/GenBank/DDBJ whole genome shotgun (WGS) entry which is preliminary data.</text>
</comment>
<reference evidence="3 4" key="1">
    <citation type="submission" date="2021-01" db="EMBL/GenBank/DDBJ databases">
        <title>Whole genome shotgun sequence of Actinoplanes couchii NBRC 106145.</title>
        <authorList>
            <person name="Komaki H."/>
            <person name="Tamura T."/>
        </authorList>
    </citation>
    <scope>NUCLEOTIDE SEQUENCE [LARGE SCALE GENOMIC DNA]</scope>
    <source>
        <strain evidence="3 4">NBRC 106145</strain>
    </source>
</reference>
<evidence type="ECO:0000313" key="3">
    <source>
        <dbReference type="EMBL" id="GID57033.1"/>
    </source>
</evidence>
<accession>A0ABQ3XF04</accession>
<evidence type="ECO:0000259" key="1">
    <source>
        <dbReference type="Pfam" id="PF01471"/>
    </source>
</evidence>
<evidence type="ECO:0000259" key="2">
    <source>
        <dbReference type="Pfam" id="PF08924"/>
    </source>
</evidence>
<dbReference type="SUPFAM" id="SSF51445">
    <property type="entry name" value="(Trans)glycosidases"/>
    <property type="match status" value="1"/>
</dbReference>
<gene>
    <name evidence="3" type="ORF">Aco03nite_054370</name>
</gene>
<evidence type="ECO:0008006" key="5">
    <source>
        <dbReference type="Google" id="ProtNLM"/>
    </source>
</evidence>
<feature type="domain" description="Rv2525c-like glycoside hydrolase-like" evidence="2">
    <location>
        <begin position="310"/>
        <end position="493"/>
    </location>
</feature>
<dbReference type="InterPro" id="IPR015020">
    <property type="entry name" value="Rv2525c-like_Glyco_Hydro-like"/>
</dbReference>
<dbReference type="Proteomes" id="UP000612282">
    <property type="component" value="Unassembled WGS sequence"/>
</dbReference>
<dbReference type="Gene3D" id="3.20.20.80">
    <property type="entry name" value="Glycosidases"/>
    <property type="match status" value="1"/>
</dbReference>
<evidence type="ECO:0000313" key="4">
    <source>
        <dbReference type="Proteomes" id="UP000612282"/>
    </source>
</evidence>
<dbReference type="Pfam" id="PF08924">
    <property type="entry name" value="Rv2525c_GlyHyd-like"/>
    <property type="match status" value="1"/>
</dbReference>